<evidence type="ECO:0000256" key="3">
    <source>
        <dbReference type="ARBA" id="ARBA00023054"/>
    </source>
</evidence>
<keyword evidence="3" id="KW-0175">Coiled coil</keyword>
<dbReference type="Pfam" id="PF10186">
    <property type="entry name" value="ATG14"/>
    <property type="match status" value="1"/>
</dbReference>
<dbReference type="InterPro" id="IPR018791">
    <property type="entry name" value="UV_resistance/autophagy_Atg14"/>
</dbReference>
<reference evidence="5" key="1">
    <citation type="submission" date="2020-03" db="EMBL/GenBank/DDBJ databases">
        <title>Site-based positive gene gene selection in Geosmithia morbida across the United States reveals a broad range of putative effectors and factors for local host and environmental adapation.</title>
        <authorList>
            <person name="Onufrak A."/>
            <person name="Murdoch R.W."/>
            <person name="Gazis R."/>
            <person name="Huff M."/>
            <person name="Staton M."/>
            <person name="Klingeman W."/>
            <person name="Hadziabdic D."/>
        </authorList>
    </citation>
    <scope>NUCLEOTIDE SEQUENCE</scope>
    <source>
        <strain evidence="5">1262</strain>
    </source>
</reference>
<feature type="compositionally biased region" description="Polar residues" evidence="4">
    <location>
        <begin position="458"/>
        <end position="467"/>
    </location>
</feature>
<dbReference type="PANTHER" id="PTHR15157:SF13">
    <property type="entry name" value="AUTOPHAGY-RELATED PROTEIN 14"/>
    <property type="match status" value="1"/>
</dbReference>
<dbReference type="GO" id="GO:0000149">
    <property type="term" value="F:SNARE binding"/>
    <property type="evidence" value="ECO:0007669"/>
    <property type="project" value="TreeGrafter"/>
</dbReference>
<dbReference type="EMBL" id="JAANYQ010000003">
    <property type="protein sequence ID" value="KAF4125087.1"/>
    <property type="molecule type" value="Genomic_DNA"/>
</dbReference>
<keyword evidence="6" id="KW-1185">Reference proteome</keyword>
<name>A0A9P5D3L8_9HYPO</name>
<dbReference type="GeneID" id="55970154"/>
<feature type="compositionally biased region" description="Low complexity" evidence="4">
    <location>
        <begin position="478"/>
        <end position="488"/>
    </location>
</feature>
<proteinExistence type="inferred from homology"/>
<dbReference type="Proteomes" id="UP000749293">
    <property type="component" value="Unassembled WGS sequence"/>
</dbReference>
<accession>A0A9P5D3L8</accession>
<comment type="caution">
    <text evidence="5">The sequence shown here is derived from an EMBL/GenBank/DDBJ whole genome shotgun (WGS) entry which is preliminary data.</text>
</comment>
<protein>
    <recommendedName>
        <fullName evidence="2">Autophagy-related protein 14</fullName>
    </recommendedName>
</protein>
<feature type="region of interest" description="Disordered" evidence="4">
    <location>
        <begin position="53"/>
        <end position="73"/>
    </location>
</feature>
<evidence type="ECO:0000313" key="6">
    <source>
        <dbReference type="Proteomes" id="UP000749293"/>
    </source>
</evidence>
<dbReference type="PANTHER" id="PTHR15157">
    <property type="entry name" value="UV RADIATION RESISTANCE-ASSOCIATED GENE PROTEIN"/>
    <property type="match status" value="1"/>
</dbReference>
<sequence length="495" mass="55616">MECDICQRGHHPKRLPFLCAVDARNQAYEDRIKHLQVLIDNDDLRRRIQNMLSDKSEQQQQQQQPSSNNTNIISTTSASAADALERARGQQFMAEERTTRILEAADKLKSDIKSARDEVQARKADLARRRSDLASISSGLKERRAQQQRDVEVKIKITRFRWSQSAEEMASTRAFLCQEAAGLYGLSRTPRPGSKGKFEYQIGRVPVVNLMDMNSLSPELITTSLGHITRVVILASYYLSIRLPAEITSPHRDYPYPTILNLSSSYRYPNLPFPGTGPSASSPPSPSDPSARHLPKPRPLYIHKPLTQLLKDDPAAYSHFIEAVTLLAYDISWLCSSQGTTFSGKTSFEDICQIGRNLYNLLMMPFDANQPESQSKAETDEKDRHNPMWVGRYSHGTMFYFLGGAEGADLIRNFNLPSPTKLADKLKKKLVGDVPAPDWEVLDDDAWKIEDIPSEIIGQNQSTSAVATSKPREKKKSSSSQSTAKGSSRWTMVRL</sequence>
<dbReference type="OrthoDB" id="16772at2759"/>
<dbReference type="GO" id="GO:0005768">
    <property type="term" value="C:endosome"/>
    <property type="evidence" value="ECO:0007669"/>
    <property type="project" value="TreeGrafter"/>
</dbReference>
<dbReference type="AlphaFoldDB" id="A0A9P5D3L8"/>
<dbReference type="GO" id="GO:0000323">
    <property type="term" value="C:lytic vacuole"/>
    <property type="evidence" value="ECO:0007669"/>
    <property type="project" value="TreeGrafter"/>
</dbReference>
<feature type="region of interest" description="Disordered" evidence="4">
    <location>
        <begin position="458"/>
        <end position="495"/>
    </location>
</feature>
<dbReference type="GO" id="GO:0035493">
    <property type="term" value="P:SNARE complex assembly"/>
    <property type="evidence" value="ECO:0007669"/>
    <property type="project" value="TreeGrafter"/>
</dbReference>
<gene>
    <name evidence="5" type="ORF">GMORB2_3926</name>
</gene>
<dbReference type="GO" id="GO:0032991">
    <property type="term" value="C:protein-containing complex"/>
    <property type="evidence" value="ECO:0007669"/>
    <property type="project" value="UniProtKB-ARBA"/>
</dbReference>
<feature type="compositionally biased region" description="Low complexity" evidence="4">
    <location>
        <begin position="58"/>
        <end position="73"/>
    </location>
</feature>
<dbReference type="RefSeq" id="XP_035323739.1">
    <property type="nucleotide sequence ID" value="XM_035465902.1"/>
</dbReference>
<organism evidence="5 6">
    <name type="scientific">Geosmithia morbida</name>
    <dbReference type="NCBI Taxonomy" id="1094350"/>
    <lineage>
        <taxon>Eukaryota</taxon>
        <taxon>Fungi</taxon>
        <taxon>Dikarya</taxon>
        <taxon>Ascomycota</taxon>
        <taxon>Pezizomycotina</taxon>
        <taxon>Sordariomycetes</taxon>
        <taxon>Hypocreomycetidae</taxon>
        <taxon>Hypocreales</taxon>
        <taxon>Bionectriaceae</taxon>
        <taxon>Geosmithia</taxon>
    </lineage>
</organism>
<evidence type="ECO:0000256" key="1">
    <source>
        <dbReference type="ARBA" id="ARBA00009574"/>
    </source>
</evidence>
<feature type="region of interest" description="Disordered" evidence="4">
    <location>
        <begin position="273"/>
        <end position="297"/>
    </location>
</feature>
<comment type="similarity">
    <text evidence="1">Belongs to the ATG14 family.</text>
</comment>
<evidence type="ECO:0000313" key="5">
    <source>
        <dbReference type="EMBL" id="KAF4125087.1"/>
    </source>
</evidence>
<evidence type="ECO:0000256" key="2">
    <source>
        <dbReference type="ARBA" id="ARBA00013807"/>
    </source>
</evidence>
<evidence type="ECO:0000256" key="4">
    <source>
        <dbReference type="SAM" id="MobiDB-lite"/>
    </source>
</evidence>